<evidence type="ECO:0000313" key="5">
    <source>
        <dbReference type="Proteomes" id="UP000006727"/>
    </source>
</evidence>
<dbReference type="EMBL" id="ABEU02000010">
    <property type="protein sequence ID" value="PNR47157.1"/>
    <property type="molecule type" value="Genomic_DNA"/>
</dbReference>
<accession>A0A2K1K058</accession>
<protein>
    <submittedName>
        <fullName evidence="3 4">Uncharacterized protein</fullName>
    </submittedName>
</protein>
<dbReference type="Proteomes" id="UP000006727">
    <property type="component" value="Chromosome 10"/>
</dbReference>
<dbReference type="PaxDb" id="3218-PP1S32_193V6.1"/>
<dbReference type="AlphaFoldDB" id="A0A2K1K058"/>
<dbReference type="EnsemblPlants" id="Pp3c10_22960V3.1">
    <property type="protein sequence ID" value="Pp3c10_22960V3.1"/>
    <property type="gene ID" value="Pp3c10_22960"/>
</dbReference>
<evidence type="ECO:0000313" key="3">
    <source>
        <dbReference type="EMBL" id="PNR47157.1"/>
    </source>
</evidence>
<evidence type="ECO:0000256" key="2">
    <source>
        <dbReference type="SAM" id="MobiDB-lite"/>
    </source>
</evidence>
<dbReference type="EnsemblPlants" id="Pp3c10_22960V3.2">
    <property type="protein sequence ID" value="Pp3c10_22960V3.2"/>
    <property type="gene ID" value="Pp3c10_22960"/>
</dbReference>
<reference evidence="3 5" key="2">
    <citation type="journal article" date="2018" name="Plant J.">
        <title>The Physcomitrella patens chromosome-scale assembly reveals moss genome structure and evolution.</title>
        <authorList>
            <person name="Lang D."/>
            <person name="Ullrich K.K."/>
            <person name="Murat F."/>
            <person name="Fuchs J."/>
            <person name="Jenkins J."/>
            <person name="Haas F.B."/>
            <person name="Piednoel M."/>
            <person name="Gundlach H."/>
            <person name="Van Bel M."/>
            <person name="Meyberg R."/>
            <person name="Vives C."/>
            <person name="Morata J."/>
            <person name="Symeonidi A."/>
            <person name="Hiss M."/>
            <person name="Muchero W."/>
            <person name="Kamisugi Y."/>
            <person name="Saleh O."/>
            <person name="Blanc G."/>
            <person name="Decker E.L."/>
            <person name="van Gessel N."/>
            <person name="Grimwood J."/>
            <person name="Hayes R.D."/>
            <person name="Graham S.W."/>
            <person name="Gunter L.E."/>
            <person name="McDaniel S.F."/>
            <person name="Hoernstein S.N.W."/>
            <person name="Larsson A."/>
            <person name="Li F.W."/>
            <person name="Perroud P.F."/>
            <person name="Phillips J."/>
            <person name="Ranjan P."/>
            <person name="Rokshar D.S."/>
            <person name="Rothfels C.J."/>
            <person name="Schneider L."/>
            <person name="Shu S."/>
            <person name="Stevenson D.W."/>
            <person name="Thummler F."/>
            <person name="Tillich M."/>
            <person name="Villarreal Aguilar J.C."/>
            <person name="Widiez T."/>
            <person name="Wong G.K."/>
            <person name="Wymore A."/>
            <person name="Zhang Y."/>
            <person name="Zimmer A.D."/>
            <person name="Quatrano R.S."/>
            <person name="Mayer K.F.X."/>
            <person name="Goodstein D."/>
            <person name="Casacuberta J.M."/>
            <person name="Vandepoele K."/>
            <person name="Reski R."/>
            <person name="Cuming A.C."/>
            <person name="Tuskan G.A."/>
            <person name="Maumus F."/>
            <person name="Salse J."/>
            <person name="Schmutz J."/>
            <person name="Rensing S.A."/>
        </authorList>
    </citation>
    <scope>NUCLEOTIDE SEQUENCE [LARGE SCALE GENOMIC DNA]</scope>
    <source>
        <strain evidence="4 5">cv. Gransden 2004</strain>
    </source>
</reference>
<evidence type="ECO:0000256" key="1">
    <source>
        <dbReference type="SAM" id="Coils"/>
    </source>
</evidence>
<reference evidence="3 5" key="1">
    <citation type="journal article" date="2008" name="Science">
        <title>The Physcomitrella genome reveals evolutionary insights into the conquest of land by plants.</title>
        <authorList>
            <person name="Rensing S."/>
            <person name="Lang D."/>
            <person name="Zimmer A."/>
            <person name="Terry A."/>
            <person name="Salamov A."/>
            <person name="Shapiro H."/>
            <person name="Nishiyama T."/>
            <person name="Perroud P.-F."/>
            <person name="Lindquist E."/>
            <person name="Kamisugi Y."/>
            <person name="Tanahashi T."/>
            <person name="Sakakibara K."/>
            <person name="Fujita T."/>
            <person name="Oishi K."/>
            <person name="Shin-I T."/>
            <person name="Kuroki Y."/>
            <person name="Toyoda A."/>
            <person name="Suzuki Y."/>
            <person name="Hashimoto A."/>
            <person name="Yamaguchi K."/>
            <person name="Sugano A."/>
            <person name="Kohara Y."/>
            <person name="Fujiyama A."/>
            <person name="Anterola A."/>
            <person name="Aoki S."/>
            <person name="Ashton N."/>
            <person name="Barbazuk W.B."/>
            <person name="Barker E."/>
            <person name="Bennetzen J."/>
            <person name="Bezanilla M."/>
            <person name="Blankenship R."/>
            <person name="Cho S.H."/>
            <person name="Dutcher S."/>
            <person name="Estelle M."/>
            <person name="Fawcett J.A."/>
            <person name="Gundlach H."/>
            <person name="Hanada K."/>
            <person name="Heyl A."/>
            <person name="Hicks K.A."/>
            <person name="Hugh J."/>
            <person name="Lohr M."/>
            <person name="Mayer K."/>
            <person name="Melkozernov A."/>
            <person name="Murata T."/>
            <person name="Nelson D."/>
            <person name="Pils B."/>
            <person name="Prigge M."/>
            <person name="Reiss B."/>
            <person name="Renner T."/>
            <person name="Rombauts S."/>
            <person name="Rushton P."/>
            <person name="Sanderfoot A."/>
            <person name="Schween G."/>
            <person name="Shiu S.-H."/>
            <person name="Stueber K."/>
            <person name="Theodoulou F.L."/>
            <person name="Tu H."/>
            <person name="Van de Peer Y."/>
            <person name="Verrier P.J."/>
            <person name="Waters E."/>
            <person name="Wood A."/>
            <person name="Yang L."/>
            <person name="Cove D."/>
            <person name="Cuming A."/>
            <person name="Hasebe M."/>
            <person name="Lucas S."/>
            <person name="Mishler D.B."/>
            <person name="Reski R."/>
            <person name="Grigoriev I."/>
            <person name="Quatrano R.S."/>
            <person name="Boore J.L."/>
        </authorList>
    </citation>
    <scope>NUCLEOTIDE SEQUENCE [LARGE SCALE GENOMIC DNA]</scope>
    <source>
        <strain evidence="4 5">cv. Gransden 2004</strain>
    </source>
</reference>
<dbReference type="Gramene" id="Pp3c10_22960V3.2">
    <property type="protein sequence ID" value="Pp3c10_22960V3.2"/>
    <property type="gene ID" value="Pp3c10_22960"/>
</dbReference>
<gene>
    <name evidence="3" type="ORF">PHYPA_014277</name>
</gene>
<feature type="coiled-coil region" evidence="1">
    <location>
        <begin position="272"/>
        <end position="334"/>
    </location>
</feature>
<proteinExistence type="predicted"/>
<name>A0A2K1K058_PHYPA</name>
<dbReference type="Gramene" id="Pp3c10_22960V3.1">
    <property type="protein sequence ID" value="Pp3c10_22960V3.1"/>
    <property type="gene ID" value="Pp3c10_22960"/>
</dbReference>
<feature type="region of interest" description="Disordered" evidence="2">
    <location>
        <begin position="241"/>
        <end position="266"/>
    </location>
</feature>
<sequence>MCLSWAAAIVLFLGSYIWIKFRDVALDSSKGVRRRKNRKDKVYFEPRMKPTGSKKYISVGSYEKKEDAVLAYRILSFWDGKEGYSGEIPLREGSTYRIPTLPEVEQRLGPVQDKNPVKCYVRYVLSNFKEQLEAPTRFDEIYCEFCALVEPRDGRSAPDAIGNVPSGRNGVRAEEAAPGNTTNIELPPECLENISHDPLEEMSLDTLSCSVGGGSSNFTQPEYSTSSQPRAATNIAACETGATDGQPSEREQARPLQENQANDSPINMVGDNLSLQIQVKELQLENQQLKSENSLLSSQQQTLQLEKQQLKSENSLLTSQQQTLQLEKQQLEIQLSTFHRQQYEQQKRLLIQILSTIFPTLGQGLRPSELEGETELLTSGAAPGQLRAMIHRTD</sequence>
<keyword evidence="1" id="KW-0175">Coiled coil</keyword>
<evidence type="ECO:0000313" key="4">
    <source>
        <dbReference type="EnsemblPlants" id="Pp3c10_22960V3.1"/>
    </source>
</evidence>
<reference evidence="4" key="3">
    <citation type="submission" date="2020-12" db="UniProtKB">
        <authorList>
            <consortium name="EnsemblPlants"/>
        </authorList>
    </citation>
    <scope>IDENTIFICATION</scope>
</reference>
<dbReference type="InParanoid" id="A0A2K1K058"/>
<organism evidence="3">
    <name type="scientific">Physcomitrium patens</name>
    <name type="common">Spreading-leaved earth moss</name>
    <name type="synonym">Physcomitrella patens</name>
    <dbReference type="NCBI Taxonomy" id="3218"/>
    <lineage>
        <taxon>Eukaryota</taxon>
        <taxon>Viridiplantae</taxon>
        <taxon>Streptophyta</taxon>
        <taxon>Embryophyta</taxon>
        <taxon>Bryophyta</taxon>
        <taxon>Bryophytina</taxon>
        <taxon>Bryopsida</taxon>
        <taxon>Funariidae</taxon>
        <taxon>Funariales</taxon>
        <taxon>Funariaceae</taxon>
        <taxon>Physcomitrium</taxon>
    </lineage>
</organism>
<keyword evidence="5" id="KW-1185">Reference proteome</keyword>